<dbReference type="EMBL" id="SNYR01000002">
    <property type="protein sequence ID" value="TDQ64232.1"/>
    <property type="molecule type" value="Genomic_DNA"/>
</dbReference>
<evidence type="ECO:0000313" key="2">
    <source>
        <dbReference type="EMBL" id="TDQ64232.1"/>
    </source>
</evidence>
<dbReference type="PANTHER" id="PTHR43792">
    <property type="entry name" value="GNAT FAMILY, PUTATIVE (AFU_ORTHOLOGUE AFUA_3G00765)-RELATED-RELATED"/>
    <property type="match status" value="1"/>
</dbReference>
<dbReference type="RefSeq" id="WP_133572852.1">
    <property type="nucleotide sequence ID" value="NZ_SNYR01000002.1"/>
</dbReference>
<keyword evidence="2" id="KW-0808">Transferase</keyword>
<evidence type="ECO:0000313" key="3">
    <source>
        <dbReference type="Proteomes" id="UP000295391"/>
    </source>
</evidence>
<gene>
    <name evidence="2" type="ORF">ATL17_2247</name>
</gene>
<keyword evidence="3" id="KW-1185">Reference proteome</keyword>
<comment type="caution">
    <text evidence="2">The sequence shown here is derived from an EMBL/GenBank/DDBJ whole genome shotgun (WGS) entry which is preliminary data.</text>
</comment>
<dbReference type="OrthoDB" id="9804153at2"/>
<protein>
    <submittedName>
        <fullName evidence="2">RimJ/RimL family protein N-acetyltransferase</fullName>
    </submittedName>
</protein>
<dbReference type="GO" id="GO:0016747">
    <property type="term" value="F:acyltransferase activity, transferring groups other than amino-acyl groups"/>
    <property type="evidence" value="ECO:0007669"/>
    <property type="project" value="InterPro"/>
</dbReference>
<dbReference type="InterPro" id="IPR016181">
    <property type="entry name" value="Acyl_CoA_acyltransferase"/>
</dbReference>
<reference evidence="2 3" key="1">
    <citation type="submission" date="2019-03" db="EMBL/GenBank/DDBJ databases">
        <title>Genomic Encyclopedia of Type Strains, Phase III (KMG-III): the genomes of soil and plant-associated and newly described type strains.</title>
        <authorList>
            <person name="Whitman W."/>
        </authorList>
    </citation>
    <scope>NUCLEOTIDE SEQUENCE [LARGE SCALE GENOMIC DNA]</scope>
    <source>
        <strain evidence="2 3">CGMCC 1.7002</strain>
    </source>
</reference>
<evidence type="ECO:0000259" key="1">
    <source>
        <dbReference type="PROSITE" id="PS51186"/>
    </source>
</evidence>
<proteinExistence type="predicted"/>
<dbReference type="Pfam" id="PF13302">
    <property type="entry name" value="Acetyltransf_3"/>
    <property type="match status" value="1"/>
</dbReference>
<dbReference type="InterPro" id="IPR051531">
    <property type="entry name" value="N-acetyltransferase"/>
</dbReference>
<name>A0A4R6VPN1_9HYPH</name>
<organism evidence="2 3">
    <name type="scientific">Maritalea mobilis</name>
    <dbReference type="NCBI Taxonomy" id="483324"/>
    <lineage>
        <taxon>Bacteria</taxon>
        <taxon>Pseudomonadati</taxon>
        <taxon>Pseudomonadota</taxon>
        <taxon>Alphaproteobacteria</taxon>
        <taxon>Hyphomicrobiales</taxon>
        <taxon>Devosiaceae</taxon>
        <taxon>Maritalea</taxon>
    </lineage>
</organism>
<accession>A0A4R6VPN1</accession>
<sequence>MLKLATDRLYMRPPQMDDAAVITAALSHYEVAKNLAFVPHPYALEDAVVWLEKQPALAHPYDQKFAIFTHEDEFCGMTGFTHKGDLPSLGYYLHPDAWGKGVMTEANWALIKWLFDGPGAPKIVSGVFDYNVASFRVQQKLGFQTVGQSVMQSLAQNKEFAHIDTELTKDAFEKAAPNLAALRNET</sequence>
<dbReference type="InterPro" id="IPR000182">
    <property type="entry name" value="GNAT_dom"/>
</dbReference>
<dbReference type="AlphaFoldDB" id="A0A4R6VPN1"/>
<dbReference type="Gene3D" id="3.40.630.30">
    <property type="match status" value="1"/>
</dbReference>
<dbReference type="Proteomes" id="UP000295391">
    <property type="component" value="Unassembled WGS sequence"/>
</dbReference>
<feature type="domain" description="N-acetyltransferase" evidence="1">
    <location>
        <begin position="9"/>
        <end position="170"/>
    </location>
</feature>
<dbReference type="PROSITE" id="PS51186">
    <property type="entry name" value="GNAT"/>
    <property type="match status" value="1"/>
</dbReference>
<dbReference type="SUPFAM" id="SSF55729">
    <property type="entry name" value="Acyl-CoA N-acyltransferases (Nat)"/>
    <property type="match status" value="1"/>
</dbReference>